<evidence type="ECO:0000256" key="1">
    <source>
        <dbReference type="ARBA" id="ARBA00010923"/>
    </source>
</evidence>
<evidence type="ECO:0000313" key="7">
    <source>
        <dbReference type="Proteomes" id="UP001058381"/>
    </source>
</evidence>
<keyword evidence="6" id="KW-0378">Hydrolase</keyword>
<name>A0A9Q9J3E3_9XANT</name>
<evidence type="ECO:0000259" key="5">
    <source>
        <dbReference type="Pfam" id="PF01420"/>
    </source>
</evidence>
<keyword evidence="3" id="KW-0238">DNA-binding</keyword>
<proteinExistence type="inferred from homology"/>
<protein>
    <submittedName>
        <fullName evidence="6">Restriction endonuclease subunit S</fullName>
        <ecNumber evidence="6">3.1.21.-</ecNumber>
    </submittedName>
</protein>
<keyword evidence="6" id="KW-0255">Endonuclease</keyword>
<dbReference type="SUPFAM" id="SSF116734">
    <property type="entry name" value="DNA methylase specificity domain"/>
    <property type="match status" value="2"/>
</dbReference>
<dbReference type="AlphaFoldDB" id="A0A9Q9J3E3"/>
<dbReference type="Proteomes" id="UP001058381">
    <property type="component" value="Chromosome"/>
</dbReference>
<evidence type="ECO:0000256" key="4">
    <source>
        <dbReference type="SAM" id="Coils"/>
    </source>
</evidence>
<dbReference type="GO" id="GO:0004519">
    <property type="term" value="F:endonuclease activity"/>
    <property type="evidence" value="ECO:0007669"/>
    <property type="project" value="UniProtKB-KW"/>
</dbReference>
<dbReference type="InterPro" id="IPR044946">
    <property type="entry name" value="Restrct_endonuc_typeI_TRD_sf"/>
</dbReference>
<organism evidence="6 7">
    <name type="scientific">Xanthomonas prunicola</name>
    <dbReference type="NCBI Taxonomy" id="2053930"/>
    <lineage>
        <taxon>Bacteria</taxon>
        <taxon>Pseudomonadati</taxon>
        <taxon>Pseudomonadota</taxon>
        <taxon>Gammaproteobacteria</taxon>
        <taxon>Lysobacterales</taxon>
        <taxon>Lysobacteraceae</taxon>
        <taxon>Xanthomonas</taxon>
    </lineage>
</organism>
<dbReference type="Gene3D" id="3.90.220.20">
    <property type="entry name" value="DNA methylase specificity domains"/>
    <property type="match status" value="2"/>
</dbReference>
<dbReference type="InterPro" id="IPR051212">
    <property type="entry name" value="Type-I_RE_S_subunit"/>
</dbReference>
<dbReference type="PANTHER" id="PTHR43140">
    <property type="entry name" value="TYPE-1 RESTRICTION ENZYME ECOKI SPECIFICITY PROTEIN"/>
    <property type="match status" value="1"/>
</dbReference>
<dbReference type="GO" id="GO:0009307">
    <property type="term" value="P:DNA restriction-modification system"/>
    <property type="evidence" value="ECO:0007669"/>
    <property type="project" value="UniProtKB-KW"/>
</dbReference>
<dbReference type="PANTHER" id="PTHR43140:SF1">
    <property type="entry name" value="TYPE I RESTRICTION ENZYME ECOKI SPECIFICITY SUBUNIT"/>
    <property type="match status" value="1"/>
</dbReference>
<dbReference type="GeneID" id="75150752"/>
<evidence type="ECO:0000256" key="2">
    <source>
        <dbReference type="ARBA" id="ARBA00022747"/>
    </source>
</evidence>
<evidence type="ECO:0000313" key="6">
    <source>
        <dbReference type="EMBL" id="UXA66442.1"/>
    </source>
</evidence>
<accession>A0A9Q9J3E3</accession>
<dbReference type="Pfam" id="PF01420">
    <property type="entry name" value="Methylase_S"/>
    <property type="match status" value="1"/>
</dbReference>
<dbReference type="REBASE" id="662530">
    <property type="entry name" value="S.Xpr249ORF5320P"/>
</dbReference>
<dbReference type="CDD" id="cd17261">
    <property type="entry name" value="RMtype1_S_EcoKI-TRD2-CR2_like"/>
    <property type="match status" value="1"/>
</dbReference>
<dbReference type="EC" id="3.1.21.-" evidence="6"/>
<feature type="coiled-coil region" evidence="4">
    <location>
        <begin position="384"/>
        <end position="411"/>
    </location>
</feature>
<keyword evidence="4" id="KW-0175">Coiled coil</keyword>
<feature type="domain" description="Type I restriction modification DNA specificity" evidence="5">
    <location>
        <begin position="10"/>
        <end position="189"/>
    </location>
</feature>
<dbReference type="CDD" id="cd17246">
    <property type="entry name" value="RMtype1_S_SonII-TRD2-CR2_like"/>
    <property type="match status" value="1"/>
</dbReference>
<dbReference type="InterPro" id="IPR000055">
    <property type="entry name" value="Restrct_endonuc_typeI_TRD"/>
</dbReference>
<dbReference type="GO" id="GO:0003677">
    <property type="term" value="F:DNA binding"/>
    <property type="evidence" value="ECO:0007669"/>
    <property type="project" value="UniProtKB-KW"/>
</dbReference>
<gene>
    <name evidence="6" type="ORF">M0D43_05325</name>
</gene>
<sequence>MSTPTQHFPKWANCTLQDVCTLITDGTHHSPVNSISGEHPYITAKNIKKYGLDTSIELTYVSSEVHKEIYARCPVEFEDVLYIKDGATTGIAAINTLKEEFSLLSSVALLKCNRSAINPYFLKHWLNSPDTLRMFTGKMTGTAIKRVVLKQIREAEIYLPPLAEQKRIAQKLDALLAQVDTLKARIDAIPALLKRFRSSIVESATRGSLTSDWRTLNSTTEWVKTVIGELIKEKPRNGYSPKPVDYETKTRSLSLSATTSGKFRPEFSKFIAETIPSGSHLWLEPGDILIQRANTLEYVGVSALFDGQTGNFIYPDLMMKCRAKPSVAPAFLQLVLNSKSVRKYFRDNATGTAGNMPKINQQTVVSAPVVLPMIEEQTEIVRRVEQLFAYAEQLEAKVATAQQRINALTQSLLAKAFRGELVPQDPSDEPASVLLQRIRAQRAAAPKPKRGRKAATS</sequence>
<comment type="similarity">
    <text evidence="1">Belongs to the type-I restriction system S methylase family.</text>
</comment>
<keyword evidence="2" id="KW-0680">Restriction system</keyword>
<evidence type="ECO:0000256" key="3">
    <source>
        <dbReference type="ARBA" id="ARBA00023125"/>
    </source>
</evidence>
<dbReference type="GO" id="GO:0016787">
    <property type="term" value="F:hydrolase activity"/>
    <property type="evidence" value="ECO:0007669"/>
    <property type="project" value="UniProtKB-KW"/>
</dbReference>
<reference evidence="6" key="1">
    <citation type="submission" date="2022-04" db="EMBL/GenBank/DDBJ databases">
        <title>Xanthomonas prunicola pv. tritici, a pathogen causing a previously unreported foliar disease of wheat.</title>
        <authorList>
            <person name="Clavijo F."/>
            <person name="Curland R.D."/>
            <person name="Dill-Macky R."/>
            <person name="Pereyra S."/>
            <person name="Roman-Reyna V."/>
            <person name="Siri M.I."/>
        </authorList>
    </citation>
    <scope>NUCLEOTIDE SEQUENCE</scope>
    <source>
        <strain evidence="6">CIX249</strain>
    </source>
</reference>
<dbReference type="RefSeq" id="WP_252163833.1">
    <property type="nucleotide sequence ID" value="NZ_CP094827.1"/>
</dbReference>
<keyword evidence="6" id="KW-0540">Nuclease</keyword>
<dbReference type="EMBL" id="CP096142">
    <property type="protein sequence ID" value="UXA66442.1"/>
    <property type="molecule type" value="Genomic_DNA"/>
</dbReference>